<evidence type="ECO:0000259" key="6">
    <source>
        <dbReference type="PROSITE" id="PS50404"/>
    </source>
</evidence>
<dbReference type="PANTHER" id="PTHR11260">
    <property type="entry name" value="GLUTATHIONE S-TRANSFERASE, GST, SUPERFAMILY, GST DOMAIN CONTAINING"/>
    <property type="match status" value="1"/>
</dbReference>
<dbReference type="InterPro" id="IPR045073">
    <property type="entry name" value="Omega/Tau-like"/>
</dbReference>
<dbReference type="Pfam" id="PF00043">
    <property type="entry name" value="GST_C"/>
    <property type="match status" value="1"/>
</dbReference>
<dbReference type="InterPro" id="IPR036282">
    <property type="entry name" value="Glutathione-S-Trfase_C_sf"/>
</dbReference>
<feature type="domain" description="GST C-terminal" evidence="7">
    <location>
        <begin position="86"/>
        <end position="218"/>
    </location>
</feature>
<dbReference type="GO" id="GO:0005737">
    <property type="term" value="C:cytoplasm"/>
    <property type="evidence" value="ECO:0007669"/>
    <property type="project" value="TreeGrafter"/>
</dbReference>
<dbReference type="Proteomes" id="UP001153076">
    <property type="component" value="Unassembled WGS sequence"/>
</dbReference>
<protein>
    <recommendedName>
        <fullName evidence="1">glutathione transferase</fullName>
        <ecNumber evidence="1">2.5.1.18</ecNumber>
    </recommendedName>
</protein>
<dbReference type="InterPro" id="IPR040079">
    <property type="entry name" value="Glutathione_S-Trfase"/>
</dbReference>
<dbReference type="InterPro" id="IPR004045">
    <property type="entry name" value="Glutathione_S-Trfase_N"/>
</dbReference>
<feature type="coiled-coil region" evidence="5">
    <location>
        <begin position="116"/>
        <end position="143"/>
    </location>
</feature>
<reference evidence="9" key="1">
    <citation type="submission" date="2022-04" db="EMBL/GenBank/DDBJ databases">
        <title>Carnegiea gigantea Genome sequencing and assembly v2.</title>
        <authorList>
            <person name="Copetti D."/>
            <person name="Sanderson M.J."/>
            <person name="Burquez A."/>
            <person name="Wojciechowski M.F."/>
        </authorList>
    </citation>
    <scope>NUCLEOTIDE SEQUENCE</scope>
    <source>
        <strain evidence="9">SGP5-SGP5p</strain>
        <tissue evidence="9">Aerial part</tissue>
    </source>
</reference>
<dbReference type="EMBL" id="JAKOGI010000031">
    <property type="protein sequence ID" value="KAJ8448256.1"/>
    <property type="molecule type" value="Genomic_DNA"/>
</dbReference>
<dbReference type="SFLD" id="SFLDG00358">
    <property type="entry name" value="Main_(cytGST)"/>
    <property type="match status" value="1"/>
</dbReference>
<dbReference type="GO" id="GO:0006749">
    <property type="term" value="P:glutathione metabolic process"/>
    <property type="evidence" value="ECO:0007669"/>
    <property type="project" value="InterPro"/>
</dbReference>
<proteinExistence type="inferred from homology"/>
<dbReference type="SFLD" id="SFLDG01152">
    <property type="entry name" value="Main.3:_Omega-_and_Tau-like"/>
    <property type="match status" value="1"/>
</dbReference>
<dbReference type="EMBL" id="JAKOGI010000770">
    <property type="protein sequence ID" value="KAJ8430682.1"/>
    <property type="molecule type" value="Genomic_DNA"/>
</dbReference>
<dbReference type="InterPro" id="IPR004046">
    <property type="entry name" value="GST_C"/>
</dbReference>
<comment type="similarity">
    <text evidence="4">Belongs to the GST superfamily.</text>
</comment>
<dbReference type="PROSITE" id="PS50404">
    <property type="entry name" value="GST_NTER"/>
    <property type="match status" value="1"/>
</dbReference>
<gene>
    <name evidence="8" type="ORF">Cgig2_018689</name>
    <name evidence="9" type="ORF">Cgig2_025180</name>
</gene>
<dbReference type="InterPro" id="IPR010987">
    <property type="entry name" value="Glutathione-S-Trfase_C-like"/>
</dbReference>
<keyword evidence="10" id="KW-1185">Reference proteome</keyword>
<dbReference type="PROSITE" id="PS50405">
    <property type="entry name" value="GST_CTER"/>
    <property type="match status" value="1"/>
</dbReference>
<dbReference type="FunFam" id="1.20.1050.10:FF:000012">
    <property type="entry name" value="Tau class glutathione S-transferase"/>
    <property type="match status" value="1"/>
</dbReference>
<dbReference type="OrthoDB" id="4951845at2759"/>
<dbReference type="PANTHER" id="PTHR11260:SF676">
    <property type="entry name" value="GLUTATHIONE S-TRANSFERASE U8"/>
    <property type="match status" value="1"/>
</dbReference>
<name>A0A9Q1KPA9_9CARY</name>
<keyword evidence="5" id="KW-0175">Coiled coil</keyword>
<evidence type="ECO:0000313" key="9">
    <source>
        <dbReference type="EMBL" id="KAJ8448256.1"/>
    </source>
</evidence>
<keyword evidence="2" id="KW-0808">Transferase</keyword>
<organism evidence="9 10">
    <name type="scientific">Carnegiea gigantea</name>
    <dbReference type="NCBI Taxonomy" id="171969"/>
    <lineage>
        <taxon>Eukaryota</taxon>
        <taxon>Viridiplantae</taxon>
        <taxon>Streptophyta</taxon>
        <taxon>Embryophyta</taxon>
        <taxon>Tracheophyta</taxon>
        <taxon>Spermatophyta</taxon>
        <taxon>Magnoliopsida</taxon>
        <taxon>eudicotyledons</taxon>
        <taxon>Gunneridae</taxon>
        <taxon>Pentapetalae</taxon>
        <taxon>Caryophyllales</taxon>
        <taxon>Cactineae</taxon>
        <taxon>Cactaceae</taxon>
        <taxon>Cactoideae</taxon>
        <taxon>Echinocereeae</taxon>
        <taxon>Carnegiea</taxon>
    </lineage>
</organism>
<feature type="domain" description="GST N-terminal" evidence="6">
    <location>
        <begin position="2"/>
        <end position="81"/>
    </location>
</feature>
<dbReference type="SUPFAM" id="SSF47616">
    <property type="entry name" value="GST C-terminal domain-like"/>
    <property type="match status" value="1"/>
</dbReference>
<dbReference type="CDD" id="cd03185">
    <property type="entry name" value="GST_C_Tau"/>
    <property type="match status" value="1"/>
</dbReference>
<evidence type="ECO:0000256" key="2">
    <source>
        <dbReference type="ARBA" id="ARBA00022679"/>
    </source>
</evidence>
<accession>A0A9Q1KPA9</accession>
<evidence type="ECO:0000256" key="1">
    <source>
        <dbReference type="ARBA" id="ARBA00012452"/>
    </source>
</evidence>
<dbReference type="AlphaFoldDB" id="A0A9Q1KPA9"/>
<dbReference type="GO" id="GO:0004364">
    <property type="term" value="F:glutathione transferase activity"/>
    <property type="evidence" value="ECO:0007669"/>
    <property type="project" value="UniProtKB-EC"/>
</dbReference>
<comment type="catalytic activity">
    <reaction evidence="3">
        <text>RX + glutathione = an S-substituted glutathione + a halide anion + H(+)</text>
        <dbReference type="Rhea" id="RHEA:16437"/>
        <dbReference type="ChEBI" id="CHEBI:15378"/>
        <dbReference type="ChEBI" id="CHEBI:16042"/>
        <dbReference type="ChEBI" id="CHEBI:17792"/>
        <dbReference type="ChEBI" id="CHEBI:57925"/>
        <dbReference type="ChEBI" id="CHEBI:90779"/>
        <dbReference type="EC" id="2.5.1.18"/>
    </reaction>
</comment>
<dbReference type="Gene3D" id="1.20.1050.10">
    <property type="match status" value="1"/>
</dbReference>
<dbReference type="InterPro" id="IPR045074">
    <property type="entry name" value="GST_C_Tau"/>
</dbReference>
<dbReference type="Gene3D" id="3.40.30.10">
    <property type="entry name" value="Glutaredoxin"/>
    <property type="match status" value="1"/>
</dbReference>
<sequence length="224" mass="25724">MGEVKLLGFWASPYSLRIKEALKIKGVDYEYDEEDLWNKSQQVLNYNPVHKKVPILVHAGKPIAESLVILEYTDDRWKGNPMLPQDPYDRAQARFWAKFIDDQLMPPILTALMRSGEIAKRARRKAEEQLNLLENEIKTGNKLFEGKGMGFVDIVGVVVAYWVPVIQQAAGKELLVQKSYPRICSWANRLLTCNVTREKLPPHDKLVSFYEDRIAAILKKASRL</sequence>
<comment type="caution">
    <text evidence="9">The sequence shown here is derived from an EMBL/GenBank/DDBJ whole genome shotgun (WGS) entry which is preliminary data.</text>
</comment>
<evidence type="ECO:0000259" key="7">
    <source>
        <dbReference type="PROSITE" id="PS50405"/>
    </source>
</evidence>
<evidence type="ECO:0000313" key="8">
    <source>
        <dbReference type="EMBL" id="KAJ8430682.1"/>
    </source>
</evidence>
<evidence type="ECO:0000256" key="4">
    <source>
        <dbReference type="RuleBase" id="RU003494"/>
    </source>
</evidence>
<dbReference type="CDD" id="cd03058">
    <property type="entry name" value="GST_N_Tau"/>
    <property type="match status" value="1"/>
</dbReference>
<evidence type="ECO:0000313" key="10">
    <source>
        <dbReference type="Proteomes" id="UP001153076"/>
    </source>
</evidence>
<dbReference type="EC" id="2.5.1.18" evidence="1"/>
<dbReference type="SUPFAM" id="SSF52833">
    <property type="entry name" value="Thioredoxin-like"/>
    <property type="match status" value="1"/>
</dbReference>
<evidence type="ECO:0000256" key="3">
    <source>
        <dbReference type="ARBA" id="ARBA00047960"/>
    </source>
</evidence>
<dbReference type="InterPro" id="IPR036249">
    <property type="entry name" value="Thioredoxin-like_sf"/>
</dbReference>
<evidence type="ECO:0000256" key="5">
    <source>
        <dbReference type="SAM" id="Coils"/>
    </source>
</evidence>
<dbReference type="Pfam" id="PF02798">
    <property type="entry name" value="GST_N"/>
    <property type="match status" value="1"/>
</dbReference>
<dbReference type="FunFam" id="3.40.30.10:FF:000014">
    <property type="entry name" value="Tau class glutathione S-transferase"/>
    <property type="match status" value="1"/>
</dbReference>
<dbReference type="SFLD" id="SFLDS00019">
    <property type="entry name" value="Glutathione_Transferase_(cytos"/>
    <property type="match status" value="1"/>
</dbReference>